<name>A0A5N4ADG7_PHOPY</name>
<dbReference type="Gene3D" id="3.50.4.10">
    <property type="entry name" value="Hepatocyte Growth Factor"/>
    <property type="match status" value="1"/>
</dbReference>
<evidence type="ECO:0000256" key="1">
    <source>
        <dbReference type="SAM" id="SignalP"/>
    </source>
</evidence>
<dbReference type="PROSITE" id="PS51034">
    <property type="entry name" value="ZP_2"/>
    <property type="match status" value="1"/>
</dbReference>
<dbReference type="SMART" id="SM00241">
    <property type="entry name" value="ZP"/>
    <property type="match status" value="1"/>
</dbReference>
<dbReference type="InterPro" id="IPR056953">
    <property type="entry name" value="CUT_N"/>
</dbReference>
<dbReference type="InParanoid" id="A0A5N4ADG7"/>
<dbReference type="SUPFAM" id="SSF57414">
    <property type="entry name" value="Hairpin loop containing domain-like"/>
    <property type="match status" value="2"/>
</dbReference>
<comment type="caution">
    <text evidence="4">The sequence shown here is derived from an EMBL/GenBank/DDBJ whole genome shotgun (WGS) entry which is preliminary data.</text>
</comment>
<feature type="domain" description="Apple" evidence="2">
    <location>
        <begin position="112"/>
        <end position="201"/>
    </location>
</feature>
<dbReference type="InterPro" id="IPR006073">
    <property type="entry name" value="GTP-bd"/>
</dbReference>
<dbReference type="PROSITE" id="PS50948">
    <property type="entry name" value="PAN"/>
    <property type="match status" value="2"/>
</dbReference>
<dbReference type="GO" id="GO:0005525">
    <property type="term" value="F:GTP binding"/>
    <property type="evidence" value="ECO:0007669"/>
    <property type="project" value="InterPro"/>
</dbReference>
<dbReference type="Pfam" id="PF00024">
    <property type="entry name" value="PAN_1"/>
    <property type="match status" value="1"/>
</dbReference>
<accession>A0A5N4ADG7</accession>
<evidence type="ECO:0000259" key="2">
    <source>
        <dbReference type="PROSITE" id="PS50948"/>
    </source>
</evidence>
<keyword evidence="5" id="KW-1185">Reference proteome</keyword>
<feature type="chain" id="PRO_5024270248" description="G domain-containing protein" evidence="1">
    <location>
        <begin position="16"/>
        <end position="1374"/>
    </location>
</feature>
<reference evidence="4 5" key="1">
    <citation type="journal article" date="2018" name="Elife">
        <title>Firefly genomes illuminate parallel origins of bioluminescence in beetles.</title>
        <authorList>
            <person name="Fallon T.R."/>
            <person name="Lower S.E."/>
            <person name="Chang C.H."/>
            <person name="Bessho-Uehara M."/>
            <person name="Martin G.J."/>
            <person name="Bewick A.J."/>
            <person name="Behringer M."/>
            <person name="Debat H.J."/>
            <person name="Wong I."/>
            <person name="Day J.C."/>
            <person name="Suvorov A."/>
            <person name="Silva C.J."/>
            <person name="Stanger-Hall K.F."/>
            <person name="Hall D.W."/>
            <person name="Schmitz R.J."/>
            <person name="Nelson D.R."/>
            <person name="Lewis S.M."/>
            <person name="Shigenobu S."/>
            <person name="Bybee S.M."/>
            <person name="Larracuente A.M."/>
            <person name="Oba Y."/>
            <person name="Weng J.K."/>
        </authorList>
    </citation>
    <scope>NUCLEOTIDE SEQUENCE [LARGE SCALE GENOMIC DNA]</scope>
    <source>
        <strain evidence="4">1611_PpyrPB1</strain>
        <tissue evidence="4">Whole body</tissue>
    </source>
</reference>
<evidence type="ECO:0000313" key="4">
    <source>
        <dbReference type="EMBL" id="KAB0795377.1"/>
    </source>
</evidence>
<dbReference type="InterPro" id="IPR027417">
    <property type="entry name" value="P-loop_NTPase"/>
</dbReference>
<proteinExistence type="predicted"/>
<evidence type="ECO:0000313" key="5">
    <source>
        <dbReference type="Proteomes" id="UP000327044"/>
    </source>
</evidence>
<dbReference type="CDD" id="cd01855">
    <property type="entry name" value="YqeH"/>
    <property type="match status" value="1"/>
</dbReference>
<sequence>MSYIFMFVFFKIICAQLTNCPQEHVRFEKIIGLRPSNDVDGYLLYKRKIYEPVTLECLSKCASNENCFSFVILYNISECYWYNVNIRGLQETENILDPNVVWFEKTCLDTNCSKLWIFERVPGAVLIGNDIVTVPKVMTRNECQQNCLNYTTCRSASFRISNDVNSTNTLGTCTLSEMDRHLMPNSFRAASYEEEYFENQCVQDKTNAFCAYEEYDNVVSTQADIKYYNVTKMQCEKLCDGITSFNCRGYSLIPSASTNHICLIHSGNSKVHGPRLLTSLTGAYFFEKARCLNITVACTETHITLRYWPELPFNGKVYMNGYSENVQCYVKGRGMEEVVLKMPLFRNECGIMKAITINANRTLFSGTMLLQYNPLIQTQGDRVIKIGCIFTNNTKIVLGTGVNFANSSYPNHGTSIINTTTIQPTVEMRIVDFYTKKEVSATQIGQELELTIELHPPDGAYDIWATHLLAMTENGDDSILLIDDQGCATNPAIFPNLVKIYNNETRRLVANFNAFKFTTSSIIRFSIIVQFCPTYCTPPNCATGRDLGTKVRREIMGTMADVKEVNKNQFDNDNVTQMPLEFVLLVRNAKITSNQLVYDDNRKILIAGYDLSTDEICIDFSLTIGIIVTWITIQIILLTCGILMIRKYKNYYRQGKTQSLESLHSNFGMRFANLGNRRLFKPAIRNIIYRQFCLSKILKQTHEATFDKLLEAHIDKILYNTHLYRTNPKFNFWRRVELKKREKQNREQLQSVQPLPRVLRYFYDDPLPHVCKETKPEQPEKEHIQTHFPFANQTISISDGEDVAPTIEMDAADRTKHEIERRQHSLWMHDYENYEDDADFEGSDWTINYGTPDPRSSISRIPCGGCGALLHCKDTAIPGYLPSEIFKNAAKREGVDLKALICQRCHFLKYYNLALQVRVTSDDYIKVLESLKTKRALILLTVDLFDFPCSLWPGIVDVLGQKQPIVIVGNKVDLIPRDSPSYLDRIKSVVSSTVRETVSERVARNVKHVTLISAKTGWGVEELITKLHNIWNTRGDVYVVGCTNVGKSSLFNCLLQSDFCKVQAVDLIQRATTSVWPGTTMNMLKFPILRPSGWRMFVRMKRLQALNKIRAEENKLNVMRLKETREMKYATLVGHIDRTFRPGFENAETGSDVVPMMAHPNTSGGVCTGINENDPVYVASKWCYDTPGVEHPEQIIHLLTTEELTLALPRDPIQPKTFSIRLGQTVFIAGLARLDYCSGPHSIKITVFCSELLPITMCYTEDASSLYETFLGSEIFLVPKGSPERLSKWPNLKQGELLLHLQGVNEDTSCGDIVLSNAGWISVTCASQVAFKAWTPEGRGIYVRKCLLPFAVALRGKKIHHSPAYASDKCFLPK</sequence>
<feature type="domain" description="ZP" evidence="3">
    <location>
        <begin position="297"/>
        <end position="548"/>
    </location>
</feature>
<dbReference type="Proteomes" id="UP000327044">
    <property type="component" value="Unassembled WGS sequence"/>
</dbReference>
<dbReference type="CDD" id="cd01099">
    <property type="entry name" value="PAN_AP_HGF"/>
    <property type="match status" value="1"/>
</dbReference>
<dbReference type="SMART" id="SM00473">
    <property type="entry name" value="PAN_AP"/>
    <property type="match status" value="3"/>
</dbReference>
<dbReference type="InterPro" id="IPR001507">
    <property type="entry name" value="ZP_dom"/>
</dbReference>
<feature type="domain" description="Apple" evidence="2">
    <location>
        <begin position="20"/>
        <end position="107"/>
    </location>
</feature>
<dbReference type="PANTHER" id="PTHR46406:SF1">
    <property type="entry name" value="NITRIC OXIDE-ASSOCIATED PROTEIN 1"/>
    <property type="match status" value="1"/>
</dbReference>
<dbReference type="SUPFAM" id="SSF52540">
    <property type="entry name" value="P-loop containing nucleoside triphosphate hydrolases"/>
    <property type="match status" value="1"/>
</dbReference>
<protein>
    <recommendedName>
        <fullName evidence="6">G domain-containing protein</fullName>
    </recommendedName>
</protein>
<keyword evidence="1" id="KW-0732">Signal</keyword>
<dbReference type="InterPro" id="IPR052807">
    <property type="entry name" value="Mito_transl_resp_regulator"/>
</dbReference>
<dbReference type="PANTHER" id="PTHR46406">
    <property type="entry name" value="NITRIC OXIDE-ASSOCIATED PROTEIN 1"/>
    <property type="match status" value="1"/>
</dbReference>
<dbReference type="Gene3D" id="3.40.50.300">
    <property type="entry name" value="P-loop containing nucleotide triphosphate hydrolases"/>
    <property type="match status" value="1"/>
</dbReference>
<dbReference type="EMBL" id="VVIM01000008">
    <property type="protein sequence ID" value="KAB0795377.1"/>
    <property type="molecule type" value="Genomic_DNA"/>
</dbReference>
<dbReference type="Pfam" id="PF25057">
    <property type="entry name" value="CUT_N"/>
    <property type="match status" value="1"/>
</dbReference>
<evidence type="ECO:0008006" key="6">
    <source>
        <dbReference type="Google" id="ProtNLM"/>
    </source>
</evidence>
<organism evidence="4 5">
    <name type="scientific">Photinus pyralis</name>
    <name type="common">Common eastern firefly</name>
    <name type="synonym">Lampyris pyralis</name>
    <dbReference type="NCBI Taxonomy" id="7054"/>
    <lineage>
        <taxon>Eukaryota</taxon>
        <taxon>Metazoa</taxon>
        <taxon>Ecdysozoa</taxon>
        <taxon>Arthropoda</taxon>
        <taxon>Hexapoda</taxon>
        <taxon>Insecta</taxon>
        <taxon>Pterygota</taxon>
        <taxon>Neoptera</taxon>
        <taxon>Endopterygota</taxon>
        <taxon>Coleoptera</taxon>
        <taxon>Polyphaga</taxon>
        <taxon>Elateriformia</taxon>
        <taxon>Elateroidea</taxon>
        <taxon>Lampyridae</taxon>
        <taxon>Lampyrinae</taxon>
        <taxon>Photinus</taxon>
    </lineage>
</organism>
<dbReference type="Pfam" id="PF01926">
    <property type="entry name" value="MMR_HSR1"/>
    <property type="match status" value="1"/>
</dbReference>
<feature type="signal peptide" evidence="1">
    <location>
        <begin position="1"/>
        <end position="15"/>
    </location>
</feature>
<evidence type="ECO:0000259" key="3">
    <source>
        <dbReference type="PROSITE" id="PS51034"/>
    </source>
</evidence>
<dbReference type="InterPro" id="IPR003609">
    <property type="entry name" value="Pan_app"/>
</dbReference>
<gene>
    <name evidence="4" type="ORF">PPYR_12216</name>
</gene>